<protein>
    <submittedName>
        <fullName evidence="2">Uncharacterized protein</fullName>
    </submittedName>
</protein>
<name>X0U9A7_9ZZZZ</name>
<reference evidence="2" key="1">
    <citation type="journal article" date="2014" name="Front. Microbiol.">
        <title>High frequency of phylogenetically diverse reductive dehalogenase-homologous genes in deep subseafloor sedimentary metagenomes.</title>
        <authorList>
            <person name="Kawai M."/>
            <person name="Futagami T."/>
            <person name="Toyoda A."/>
            <person name="Takaki Y."/>
            <person name="Nishi S."/>
            <person name="Hori S."/>
            <person name="Arai W."/>
            <person name="Tsubouchi T."/>
            <person name="Morono Y."/>
            <person name="Uchiyama I."/>
            <person name="Ito T."/>
            <person name="Fujiyama A."/>
            <person name="Inagaki F."/>
            <person name="Takami H."/>
        </authorList>
    </citation>
    <scope>NUCLEOTIDE SEQUENCE</scope>
    <source>
        <strain evidence="2">Expedition CK06-06</strain>
    </source>
</reference>
<dbReference type="EMBL" id="BARS01025260">
    <property type="protein sequence ID" value="GAG02125.1"/>
    <property type="molecule type" value="Genomic_DNA"/>
</dbReference>
<feature type="non-terminal residue" evidence="2">
    <location>
        <position position="268"/>
    </location>
</feature>
<evidence type="ECO:0000256" key="1">
    <source>
        <dbReference type="SAM" id="Phobius"/>
    </source>
</evidence>
<keyword evidence="1" id="KW-0472">Membrane</keyword>
<evidence type="ECO:0000313" key="2">
    <source>
        <dbReference type="EMBL" id="GAG02125.1"/>
    </source>
</evidence>
<comment type="caution">
    <text evidence="2">The sequence shown here is derived from an EMBL/GenBank/DDBJ whole genome shotgun (WGS) entry which is preliminary data.</text>
</comment>
<dbReference type="AlphaFoldDB" id="X0U9A7"/>
<sequence length="268" mass="29811">MLNAAAAAAMILWVVQSLPILRYDAARKNFFAYFRDDILLGSAPGRAVDRFYYKHSPYAAEFVPPTQFQPVIVAAAGLDEKTADLIPRYHTASQLPVRTVLPVYTVQMPDLETAMNRFASGTFDIMMLQPSSLGMTFEETEEFLEARSDLPDNWRVRCVIVRSKRSVPNAVRRAIRGMNATDGSQPIRNLVYFGFARPLLLIFKQPVFPAGVLAVILWLCVLIHACSARGTAWPAASVLISALLAACLWWIVITGRPERAALADILIR</sequence>
<keyword evidence="1" id="KW-1133">Transmembrane helix</keyword>
<feature type="transmembrane region" description="Helical" evidence="1">
    <location>
        <begin position="232"/>
        <end position="252"/>
    </location>
</feature>
<organism evidence="2">
    <name type="scientific">marine sediment metagenome</name>
    <dbReference type="NCBI Taxonomy" id="412755"/>
    <lineage>
        <taxon>unclassified sequences</taxon>
        <taxon>metagenomes</taxon>
        <taxon>ecological metagenomes</taxon>
    </lineage>
</organism>
<keyword evidence="1" id="KW-0812">Transmembrane</keyword>
<accession>X0U9A7</accession>
<feature type="transmembrane region" description="Helical" evidence="1">
    <location>
        <begin position="207"/>
        <end position="225"/>
    </location>
</feature>
<gene>
    <name evidence="2" type="ORF">S01H1_39947</name>
</gene>
<proteinExistence type="predicted"/>